<evidence type="ECO:0000313" key="2">
    <source>
        <dbReference type="Proteomes" id="UP000190683"/>
    </source>
</evidence>
<sequence>MDDLVMTDSRWLPIAIKIGDQIYPSPSGSKLILLLFLASDQSLKMSIFFMAGFEYVECYSFVQLRG</sequence>
<comment type="caution">
    <text evidence="1">The sequence shown here is derived from an EMBL/GenBank/DDBJ whole genome shotgun (WGS) entry which is preliminary data.</text>
</comment>
<evidence type="ECO:0000313" key="1">
    <source>
        <dbReference type="EMBL" id="OOS26446.1"/>
    </source>
</evidence>
<dbReference type="AlphaFoldDB" id="A0A1T0CVS6"/>
<proteinExistence type="predicted"/>
<reference evidence="1 2" key="1">
    <citation type="submission" date="2017-02" db="EMBL/GenBank/DDBJ databases">
        <title>Draft genome sequence of Moraxella porci CCUG 54912T type strain.</title>
        <authorList>
            <person name="Salva-Serra F."/>
            <person name="Engstrom-Jakobsson H."/>
            <person name="Thorell K."/>
            <person name="Jaen-Luchoro D."/>
            <person name="Gonzales-Siles L."/>
            <person name="Karlsson R."/>
            <person name="Yazdan S."/>
            <person name="Boulund F."/>
            <person name="Johnning A."/>
            <person name="Engstrand L."/>
            <person name="Kristiansson E."/>
            <person name="Moore E."/>
        </authorList>
    </citation>
    <scope>NUCLEOTIDE SEQUENCE [LARGE SCALE GENOMIC DNA]</scope>
    <source>
        <strain evidence="1 2">CCUG 54912</strain>
    </source>
</reference>
<protein>
    <submittedName>
        <fullName evidence="1">Uncharacterized protein</fullName>
    </submittedName>
</protein>
<dbReference type="EMBL" id="MUYV01000001">
    <property type="protein sequence ID" value="OOS26446.1"/>
    <property type="molecule type" value="Genomic_DNA"/>
</dbReference>
<accession>A0A1T0CVS6</accession>
<dbReference type="STRING" id="573983.B0681_00720"/>
<dbReference type="Proteomes" id="UP000190683">
    <property type="component" value="Unassembled WGS sequence"/>
</dbReference>
<keyword evidence="2" id="KW-1185">Reference proteome</keyword>
<organism evidence="1 2">
    <name type="scientific">Moraxella porci DSM 25326</name>
    <dbReference type="NCBI Taxonomy" id="573983"/>
    <lineage>
        <taxon>Bacteria</taxon>
        <taxon>Pseudomonadati</taxon>
        <taxon>Pseudomonadota</taxon>
        <taxon>Gammaproteobacteria</taxon>
        <taxon>Moraxellales</taxon>
        <taxon>Moraxellaceae</taxon>
        <taxon>Moraxella</taxon>
    </lineage>
</organism>
<gene>
    <name evidence="1" type="ORF">B0681_00720</name>
</gene>
<name>A0A1T0CVS6_9GAMM</name>